<organism evidence="2 3">
    <name type="scientific">Viridothelium virens</name>
    <name type="common">Speckled blister lichen</name>
    <name type="synonym">Trypethelium virens</name>
    <dbReference type="NCBI Taxonomy" id="1048519"/>
    <lineage>
        <taxon>Eukaryota</taxon>
        <taxon>Fungi</taxon>
        <taxon>Dikarya</taxon>
        <taxon>Ascomycota</taxon>
        <taxon>Pezizomycotina</taxon>
        <taxon>Dothideomycetes</taxon>
        <taxon>Dothideomycetes incertae sedis</taxon>
        <taxon>Trypetheliales</taxon>
        <taxon>Trypetheliaceae</taxon>
        <taxon>Viridothelium</taxon>
    </lineage>
</organism>
<evidence type="ECO:0000313" key="3">
    <source>
        <dbReference type="Proteomes" id="UP000800092"/>
    </source>
</evidence>
<dbReference type="Pfam" id="PF24809">
    <property type="entry name" value="DUF7708"/>
    <property type="match status" value="1"/>
</dbReference>
<name>A0A6A6HAX8_VIRVR</name>
<keyword evidence="3" id="KW-1185">Reference proteome</keyword>
<proteinExistence type="predicted"/>
<sequence>MAQTERLHTKKITGKDDVHRFSRELQGNTELETITRETVANIDDEDEAYLKPLFEDSNRHLRAFDTARFARDQLKKSCDHLAAKSNDKRWWTFTKSHKSASEKATEKLQEQVPNDFDSVRVVVDAVSADWTAKHTLRVCETLYAHRKAAVNHKEIAESLSRAVADVSSKAAECANWLHSTNTRDMRVMLAGIYAKVFEFFHGTIEWFIKSKISRFFDAFNSEISEKYLKAASDLNQRIQKMQNAGIIRSSAMQRSTLDGIEHLKGGNCCVERWVEVSRIFEQTYSRCRGTDARTRIYAKQLEAAGGNNNGIKEGNEKISWRSSSLEFAGHLKDHATGEDGRKLISNHQNWLLDDQILWRMQEWLRDDIDSQLLWISGPWEFQDSSSARPAALAIIAAAYQVQTLIVSYICEKPRLSERKPGMSLEKTELITLLYSLIDQLMHFNVEDEDLDLGRHRFEKLDGSRDSWSGAIALLSELLKHTPGLRFCVIDGMNLLEASDGADWCDDLLRTLLECHTSEDAHFNLLFTTAGKSRALLQRVSGRQHYDSDQYISDVERRGRDFFTS</sequence>
<feature type="domain" description="DUF7708" evidence="1">
    <location>
        <begin position="148"/>
        <end position="251"/>
    </location>
</feature>
<dbReference type="AlphaFoldDB" id="A0A6A6HAX8"/>
<protein>
    <recommendedName>
        <fullName evidence="1">DUF7708 domain-containing protein</fullName>
    </recommendedName>
</protein>
<accession>A0A6A6HAX8</accession>
<dbReference type="OrthoDB" id="4840035at2759"/>
<reference evidence="2" key="1">
    <citation type="journal article" date="2020" name="Stud. Mycol.">
        <title>101 Dothideomycetes genomes: a test case for predicting lifestyles and emergence of pathogens.</title>
        <authorList>
            <person name="Haridas S."/>
            <person name="Albert R."/>
            <person name="Binder M."/>
            <person name="Bloem J."/>
            <person name="Labutti K."/>
            <person name="Salamov A."/>
            <person name="Andreopoulos B."/>
            <person name="Baker S."/>
            <person name="Barry K."/>
            <person name="Bills G."/>
            <person name="Bluhm B."/>
            <person name="Cannon C."/>
            <person name="Castanera R."/>
            <person name="Culley D."/>
            <person name="Daum C."/>
            <person name="Ezra D."/>
            <person name="Gonzalez J."/>
            <person name="Henrissat B."/>
            <person name="Kuo A."/>
            <person name="Liang C."/>
            <person name="Lipzen A."/>
            <person name="Lutzoni F."/>
            <person name="Magnuson J."/>
            <person name="Mondo S."/>
            <person name="Nolan M."/>
            <person name="Ohm R."/>
            <person name="Pangilinan J."/>
            <person name="Park H.-J."/>
            <person name="Ramirez L."/>
            <person name="Alfaro M."/>
            <person name="Sun H."/>
            <person name="Tritt A."/>
            <person name="Yoshinaga Y."/>
            <person name="Zwiers L.-H."/>
            <person name="Turgeon B."/>
            <person name="Goodwin S."/>
            <person name="Spatafora J."/>
            <person name="Crous P."/>
            <person name="Grigoriev I."/>
        </authorList>
    </citation>
    <scope>NUCLEOTIDE SEQUENCE</scope>
    <source>
        <strain evidence="2">Tuck. ex Michener</strain>
    </source>
</reference>
<dbReference type="Proteomes" id="UP000800092">
    <property type="component" value="Unassembled WGS sequence"/>
</dbReference>
<dbReference type="EMBL" id="ML991794">
    <property type="protein sequence ID" value="KAF2234968.1"/>
    <property type="molecule type" value="Genomic_DNA"/>
</dbReference>
<gene>
    <name evidence="2" type="ORF">EV356DRAFT_566660</name>
</gene>
<dbReference type="InterPro" id="IPR056125">
    <property type="entry name" value="DUF7708"/>
</dbReference>
<evidence type="ECO:0000259" key="1">
    <source>
        <dbReference type="Pfam" id="PF24809"/>
    </source>
</evidence>
<evidence type="ECO:0000313" key="2">
    <source>
        <dbReference type="EMBL" id="KAF2234968.1"/>
    </source>
</evidence>